<keyword evidence="5" id="KW-1185">Reference proteome</keyword>
<dbReference type="Pfam" id="PF13460">
    <property type="entry name" value="NAD_binding_10"/>
    <property type="match status" value="1"/>
</dbReference>
<dbReference type="EMBL" id="DS572711">
    <property type="protein sequence ID" value="EGY16389.1"/>
    <property type="molecule type" value="Genomic_DNA"/>
</dbReference>
<reference evidence="4 5" key="1">
    <citation type="submission" date="2008-03" db="EMBL/GenBank/DDBJ databases">
        <title>The Genome Sequence of Verticillium dahliae VdLs.17.</title>
        <authorList>
            <consortium name="The Broad Institute Genome Sequencing Platform"/>
            <person name="Ma L.-J.J."/>
            <person name="Klosterman S.J."/>
            <person name="Subbarao K."/>
            <person name="Dobinson K."/>
            <person name="Veronese P."/>
            <person name="Kang S."/>
            <person name="Gold S.E."/>
            <person name="Young S."/>
            <person name="Jaffe D."/>
            <person name="Gnerre S."/>
            <person name="Berlin A."/>
            <person name="Heiman D."/>
            <person name="Hepburn T."/>
            <person name="Sykes S."/>
            <person name="Alvarado L."/>
            <person name="Kodira C.D."/>
            <person name="Lander E."/>
            <person name="Galagan J."/>
            <person name="Nusbaum C."/>
            <person name="Birren B."/>
        </authorList>
    </citation>
    <scope>NUCLEOTIDE SEQUENCE [LARGE SCALE GENOMIC DNA]</scope>
    <source>
        <strain evidence="5">VdLs.17 / ATCC MYA-4575 / FGSC 10137</strain>
    </source>
</reference>
<dbReference type="InterPro" id="IPR016040">
    <property type="entry name" value="NAD(P)-bd_dom"/>
</dbReference>
<evidence type="ECO:0000256" key="1">
    <source>
        <dbReference type="ARBA" id="ARBA00038376"/>
    </source>
</evidence>
<sequence length="270" mass="28975">MPHVLILGGHGKIAQHLTPLLLRASHTVTSVIRADDQAPTIRGLAPADGRGTLHVLIRSLEDVTSQDRAQAILSEVKPDAVVFSAGAGGKGGADRHANETDPHHRPRRNHALPARRLGNALGQKVHPHLVPRVAPRAARVVGRRGLGRRPKRSTRRWPAYYDAKVTADEVLYEAGGARRDFAAVSLRPGTLTEGDVGGVELGRTGGAKGEVSRRTVAEVTARLVDAEGLQTSWVDLLDGQEDIDEAVKRVVKEGVDVAEGEPVYDKVRKA</sequence>
<dbReference type="GeneID" id="20709016"/>
<evidence type="ECO:0000256" key="2">
    <source>
        <dbReference type="SAM" id="MobiDB-lite"/>
    </source>
</evidence>
<dbReference type="InterPro" id="IPR036291">
    <property type="entry name" value="NAD(P)-bd_dom_sf"/>
</dbReference>
<dbReference type="OrthoDB" id="10254604at2759"/>
<gene>
    <name evidence="4" type="ORF">VDAG_07553</name>
</gene>
<dbReference type="Proteomes" id="UP000001611">
    <property type="component" value="Unassembled WGS sequence"/>
</dbReference>
<organism evidence="4 5">
    <name type="scientific">Verticillium dahliae (strain VdLs.17 / ATCC MYA-4575 / FGSC 10137)</name>
    <name type="common">Verticillium wilt</name>
    <dbReference type="NCBI Taxonomy" id="498257"/>
    <lineage>
        <taxon>Eukaryota</taxon>
        <taxon>Fungi</taxon>
        <taxon>Dikarya</taxon>
        <taxon>Ascomycota</taxon>
        <taxon>Pezizomycotina</taxon>
        <taxon>Sordariomycetes</taxon>
        <taxon>Hypocreomycetidae</taxon>
        <taxon>Glomerellales</taxon>
        <taxon>Plectosphaerellaceae</taxon>
        <taxon>Verticillium</taxon>
    </lineage>
</organism>
<evidence type="ECO:0000259" key="3">
    <source>
        <dbReference type="Pfam" id="PF13460"/>
    </source>
</evidence>
<dbReference type="eggNOG" id="KOG1203">
    <property type="taxonomic scope" value="Eukaryota"/>
</dbReference>
<feature type="region of interest" description="Disordered" evidence="2">
    <location>
        <begin position="87"/>
        <end position="110"/>
    </location>
</feature>
<feature type="compositionally biased region" description="Basic and acidic residues" evidence="2">
    <location>
        <begin position="92"/>
        <end position="103"/>
    </location>
</feature>
<feature type="domain" description="NAD(P)-binding" evidence="3">
    <location>
        <begin position="8"/>
        <end position="225"/>
    </location>
</feature>
<dbReference type="PANTHER" id="PTHR15020">
    <property type="entry name" value="FLAVIN REDUCTASE-RELATED"/>
    <property type="match status" value="1"/>
</dbReference>
<dbReference type="AlphaFoldDB" id="G2XBM1"/>
<comment type="similarity">
    <text evidence="1">Belongs to the avfA family.</text>
</comment>
<dbReference type="KEGG" id="vda:VDAG_07553"/>
<evidence type="ECO:0000313" key="5">
    <source>
        <dbReference type="Proteomes" id="UP000001611"/>
    </source>
</evidence>
<evidence type="ECO:0000313" key="4">
    <source>
        <dbReference type="EMBL" id="EGY16389.1"/>
    </source>
</evidence>
<reference evidence="5" key="2">
    <citation type="journal article" date="2011" name="PLoS Pathog.">
        <title>Comparative genomics yields insights into niche adaptation of plant vascular wilt pathogens.</title>
        <authorList>
            <person name="Klosterman S.J."/>
            <person name="Subbarao K.V."/>
            <person name="Kang S."/>
            <person name="Veronese P."/>
            <person name="Gold S.E."/>
            <person name="Thomma B.P.H.J."/>
            <person name="Chen Z."/>
            <person name="Henrissat B."/>
            <person name="Lee Y.-H."/>
            <person name="Park J."/>
            <person name="Garcia-Pedrajas M.D."/>
            <person name="Barbara D.J."/>
            <person name="Anchieta A."/>
            <person name="de Jonge R."/>
            <person name="Santhanam P."/>
            <person name="Maruthachalam K."/>
            <person name="Atallah Z."/>
            <person name="Amyotte S.G."/>
            <person name="Paz Z."/>
            <person name="Inderbitzin P."/>
            <person name="Hayes R.J."/>
            <person name="Heiman D.I."/>
            <person name="Young S."/>
            <person name="Zeng Q."/>
            <person name="Engels R."/>
            <person name="Galagan J."/>
            <person name="Cuomo C.A."/>
            <person name="Dobinson K.F."/>
            <person name="Ma L.-J."/>
        </authorList>
    </citation>
    <scope>NUCLEOTIDE SEQUENCE [LARGE SCALE GENOMIC DNA]</scope>
    <source>
        <strain evidence="5">VdLs.17 / ATCC MYA-4575 / FGSC 10137</strain>
    </source>
</reference>
<dbReference type="PANTHER" id="PTHR15020:SF50">
    <property type="entry name" value="UPF0659 PROTEIN YMR090W"/>
    <property type="match status" value="1"/>
</dbReference>
<proteinExistence type="inferred from homology"/>
<protein>
    <submittedName>
        <fullName evidence="4">NAD dependent epimerase/dehydratase family protein</fullName>
    </submittedName>
</protein>
<dbReference type="HOGENOM" id="CLU_025711_1_0_1"/>
<dbReference type="SUPFAM" id="SSF51735">
    <property type="entry name" value="NAD(P)-binding Rossmann-fold domains"/>
    <property type="match status" value="1"/>
</dbReference>
<name>G2XBM1_VERDV</name>
<dbReference type="Gene3D" id="3.40.50.720">
    <property type="entry name" value="NAD(P)-binding Rossmann-like Domain"/>
    <property type="match status" value="1"/>
</dbReference>
<dbReference type="OMA" id="DYVAWSA"/>
<dbReference type="InParanoid" id="G2XBM1"/>
<dbReference type="STRING" id="498257.G2XBM1"/>
<accession>G2XBM1</accession>
<dbReference type="RefSeq" id="XP_009654753.1">
    <property type="nucleotide sequence ID" value="XM_009656458.1"/>
</dbReference>